<reference evidence="4" key="2">
    <citation type="submission" date="2023-03" db="EMBL/GenBank/DDBJ databases">
        <authorList>
            <person name="Zhang Z."/>
        </authorList>
    </citation>
    <scope>NUCLEOTIDE SEQUENCE</scope>
    <source>
        <strain evidence="4">DSA</strain>
    </source>
</reference>
<dbReference type="FunFam" id="3.40.50.720:FF:000159">
    <property type="entry name" value="dTDP-4-dehydrorhamnose reductase"/>
    <property type="match status" value="1"/>
</dbReference>
<accession>A0AAW7ZHT2</accession>
<gene>
    <name evidence="4" type="primary">rfbD</name>
    <name evidence="4" type="ORF">P6N53_15115</name>
</gene>
<dbReference type="PANTHER" id="PTHR10491:SF4">
    <property type="entry name" value="METHIONINE ADENOSYLTRANSFERASE 2 SUBUNIT BETA"/>
    <property type="match status" value="1"/>
</dbReference>
<dbReference type="RefSeq" id="WP_304544603.1">
    <property type="nucleotide sequence ID" value="NZ_JARPTC010000022.1"/>
</dbReference>
<keyword evidence="2 4" id="KW-0560">Oxidoreductase</keyword>
<comment type="similarity">
    <text evidence="1 2">Belongs to the dTDP-4-dehydrorhamnose reductase family.</text>
</comment>
<keyword evidence="5" id="KW-1185">Reference proteome</keyword>
<dbReference type="InterPro" id="IPR036291">
    <property type="entry name" value="NAD(P)-bd_dom_sf"/>
</dbReference>
<evidence type="ECO:0000313" key="5">
    <source>
        <dbReference type="Proteomes" id="UP001172911"/>
    </source>
</evidence>
<proteinExistence type="inferred from homology"/>
<organism evidence="4 5">
    <name type="scientific">Desulforamulus aquiferis</name>
    <dbReference type="NCBI Taxonomy" id="1397668"/>
    <lineage>
        <taxon>Bacteria</taxon>
        <taxon>Bacillati</taxon>
        <taxon>Bacillota</taxon>
        <taxon>Clostridia</taxon>
        <taxon>Eubacteriales</taxon>
        <taxon>Peptococcaceae</taxon>
        <taxon>Desulforamulus</taxon>
    </lineage>
</organism>
<evidence type="ECO:0000256" key="1">
    <source>
        <dbReference type="ARBA" id="ARBA00010944"/>
    </source>
</evidence>
<dbReference type="Proteomes" id="UP001172911">
    <property type="component" value="Unassembled WGS sequence"/>
</dbReference>
<protein>
    <recommendedName>
        <fullName evidence="2">dTDP-4-dehydrorhamnose reductase</fullName>
        <ecNumber evidence="2">1.1.1.133</ecNumber>
    </recommendedName>
</protein>
<comment type="caution">
    <text evidence="4">The sequence shown here is derived from an EMBL/GenBank/DDBJ whole genome shotgun (WGS) entry which is preliminary data.</text>
</comment>
<comment type="pathway">
    <text evidence="2">Carbohydrate biosynthesis; dTDP-L-rhamnose biosynthesis.</text>
</comment>
<dbReference type="GO" id="GO:0008831">
    <property type="term" value="F:dTDP-4-dehydrorhamnose reductase activity"/>
    <property type="evidence" value="ECO:0007669"/>
    <property type="project" value="UniProtKB-EC"/>
</dbReference>
<evidence type="ECO:0000259" key="3">
    <source>
        <dbReference type="Pfam" id="PF04321"/>
    </source>
</evidence>
<dbReference type="Gene3D" id="3.40.50.720">
    <property type="entry name" value="NAD(P)-binding Rossmann-like Domain"/>
    <property type="match status" value="1"/>
</dbReference>
<dbReference type="SUPFAM" id="SSF51735">
    <property type="entry name" value="NAD(P)-binding Rossmann-fold domains"/>
    <property type="match status" value="1"/>
</dbReference>
<reference evidence="4" key="1">
    <citation type="journal article" date="2023" name="J. Hazard. Mater.">
        <title>Anaerobic biodegradation of pyrene and benzo[a]pyrene by a new sulfate-reducing Desulforamulus aquiferis strain DSA.</title>
        <authorList>
            <person name="Zhang Z."/>
            <person name="Sun J."/>
            <person name="Gong X."/>
            <person name="Wang C."/>
            <person name="Wang H."/>
        </authorList>
    </citation>
    <scope>NUCLEOTIDE SEQUENCE</scope>
    <source>
        <strain evidence="4">DSA</strain>
    </source>
</reference>
<dbReference type="EMBL" id="JARPTC010000022">
    <property type="protein sequence ID" value="MDO7788556.1"/>
    <property type="molecule type" value="Genomic_DNA"/>
</dbReference>
<evidence type="ECO:0000256" key="2">
    <source>
        <dbReference type="RuleBase" id="RU364082"/>
    </source>
</evidence>
<dbReference type="Pfam" id="PF04321">
    <property type="entry name" value="RmlD_sub_bind"/>
    <property type="match status" value="1"/>
</dbReference>
<dbReference type="NCBIfam" id="TIGR01214">
    <property type="entry name" value="rmlD"/>
    <property type="match status" value="1"/>
</dbReference>
<dbReference type="AlphaFoldDB" id="A0AAW7ZHT2"/>
<dbReference type="InterPro" id="IPR005913">
    <property type="entry name" value="dTDP_dehydrorham_reduct"/>
</dbReference>
<evidence type="ECO:0000313" key="4">
    <source>
        <dbReference type="EMBL" id="MDO7788556.1"/>
    </source>
</evidence>
<dbReference type="GO" id="GO:0005829">
    <property type="term" value="C:cytosol"/>
    <property type="evidence" value="ECO:0007669"/>
    <property type="project" value="TreeGrafter"/>
</dbReference>
<keyword evidence="2" id="KW-0521">NADP</keyword>
<comment type="function">
    <text evidence="2">Catalyzes the reduction of dTDP-6-deoxy-L-lyxo-4-hexulose to yield dTDP-L-rhamnose.</text>
</comment>
<dbReference type="Gene3D" id="3.90.25.10">
    <property type="entry name" value="UDP-galactose 4-epimerase, domain 1"/>
    <property type="match status" value="1"/>
</dbReference>
<dbReference type="EC" id="1.1.1.133" evidence="2"/>
<dbReference type="GO" id="GO:0019305">
    <property type="term" value="P:dTDP-rhamnose biosynthetic process"/>
    <property type="evidence" value="ECO:0007669"/>
    <property type="project" value="TreeGrafter"/>
</dbReference>
<name>A0AAW7ZHT2_9FIRM</name>
<dbReference type="InterPro" id="IPR029903">
    <property type="entry name" value="RmlD-like-bd"/>
</dbReference>
<feature type="domain" description="RmlD-like substrate binding" evidence="3">
    <location>
        <begin position="1"/>
        <end position="277"/>
    </location>
</feature>
<dbReference type="PANTHER" id="PTHR10491">
    <property type="entry name" value="DTDP-4-DEHYDRORHAMNOSE REDUCTASE"/>
    <property type="match status" value="1"/>
</dbReference>
<sequence>MRILITGAGGMLGKDVLEVLSQRGCETLPRYKNDLDITELKQVYQCVENAKPDLIVNCAAYTNVDKAESERELALKINGLGVRNLALACQSTQIPLMHISTDYIFDGQKEEPYNIFDQPSPVNTYGWSKKVGEYYLTSLLSKFYLVRTSWLFGTGGGNFIETIIKLGQRQEELKVVDDQLGCPTFTKDLARTMADLIETGYYGTYHVTNQGKASWYQLAKEILNKCGSPAQIRAVKTFKYPRPAKRPSNSVLDPFPLYETLGYLLPHWQDALERYLELRREGVQ</sequence>
<dbReference type="CDD" id="cd05254">
    <property type="entry name" value="dTDP_HR_like_SDR_e"/>
    <property type="match status" value="1"/>
</dbReference>